<evidence type="ECO:0000313" key="3">
    <source>
        <dbReference type="Proteomes" id="UP000577362"/>
    </source>
</evidence>
<name>A0A840C3L6_9HYPH</name>
<dbReference type="Gene3D" id="3.40.5.80">
    <property type="match status" value="1"/>
</dbReference>
<gene>
    <name evidence="2" type="ORF">GGR16_003262</name>
</gene>
<evidence type="ECO:0000256" key="1">
    <source>
        <dbReference type="SAM" id="MobiDB-lite"/>
    </source>
</evidence>
<dbReference type="RefSeq" id="WP_183317222.1">
    <property type="nucleotide sequence ID" value="NZ_JACIEN010000003.1"/>
</dbReference>
<dbReference type="AlphaFoldDB" id="A0A840C3L6"/>
<dbReference type="EMBL" id="JACIEN010000003">
    <property type="protein sequence ID" value="MBB4018228.1"/>
    <property type="molecule type" value="Genomic_DNA"/>
</dbReference>
<evidence type="ECO:0008006" key="4">
    <source>
        <dbReference type="Google" id="ProtNLM"/>
    </source>
</evidence>
<dbReference type="Proteomes" id="UP000577362">
    <property type="component" value="Unassembled WGS sequence"/>
</dbReference>
<evidence type="ECO:0000313" key="2">
    <source>
        <dbReference type="EMBL" id="MBB4018228.1"/>
    </source>
</evidence>
<organism evidence="2 3">
    <name type="scientific">Chelatococcus caeni</name>
    <dbReference type="NCBI Taxonomy" id="1348468"/>
    <lineage>
        <taxon>Bacteria</taxon>
        <taxon>Pseudomonadati</taxon>
        <taxon>Pseudomonadota</taxon>
        <taxon>Alphaproteobacteria</taxon>
        <taxon>Hyphomicrobiales</taxon>
        <taxon>Chelatococcaceae</taxon>
        <taxon>Chelatococcus</taxon>
    </lineage>
</organism>
<dbReference type="SUPFAM" id="SSF160059">
    <property type="entry name" value="PriA/YqbF domain"/>
    <property type="match status" value="1"/>
</dbReference>
<sequence>MARTRKTATKETAAEAAKATPPAKDPAAPAADVITPEGRSGTAREAPSTDSGTPLGNERDVGVQPAAQHDQSASAEGVPTPDAQASGDVPDGNTGTGAAAAAAPAPISEPEGERISVVGPEGGRRRAGRRFGPVTTVIPLADLSEEDLAAIEDDPELRVSRL</sequence>
<feature type="region of interest" description="Disordered" evidence="1">
    <location>
        <begin position="1"/>
        <end position="131"/>
    </location>
</feature>
<proteinExistence type="predicted"/>
<reference evidence="2 3" key="1">
    <citation type="submission" date="2020-08" db="EMBL/GenBank/DDBJ databases">
        <title>Genomic Encyclopedia of Type Strains, Phase IV (KMG-IV): sequencing the most valuable type-strain genomes for metagenomic binning, comparative biology and taxonomic classification.</title>
        <authorList>
            <person name="Goeker M."/>
        </authorList>
    </citation>
    <scope>NUCLEOTIDE SEQUENCE [LARGE SCALE GENOMIC DNA]</scope>
    <source>
        <strain evidence="2 3">DSM 103737</strain>
    </source>
</reference>
<comment type="caution">
    <text evidence="2">The sequence shown here is derived from an EMBL/GenBank/DDBJ whole genome shotgun (WGS) entry which is preliminary data.</text>
</comment>
<feature type="compositionally biased region" description="Low complexity" evidence="1">
    <location>
        <begin position="14"/>
        <end position="32"/>
    </location>
</feature>
<accession>A0A840C3L6</accession>
<protein>
    <recommendedName>
        <fullName evidence="4">Mu-like prophage FluMu N-terminal domain-containing protein</fullName>
    </recommendedName>
</protein>
<keyword evidence="3" id="KW-1185">Reference proteome</keyword>